<keyword evidence="5" id="KW-0378">Hydrolase</keyword>
<keyword evidence="8" id="KW-0464">Manganese</keyword>
<evidence type="ECO:0000256" key="10">
    <source>
        <dbReference type="RuleBase" id="RU362131"/>
    </source>
</evidence>
<dbReference type="InterPro" id="IPR005135">
    <property type="entry name" value="Endo/exonuclease/phosphatase"/>
</dbReference>
<proteinExistence type="inferred from homology"/>
<comment type="similarity">
    <text evidence="3 10">Belongs to the DNA repair enzymes AP/ExoA family.</text>
</comment>
<evidence type="ECO:0000313" key="13">
    <source>
        <dbReference type="EMBL" id="KAK3097002.1"/>
    </source>
</evidence>
<name>A0AA89BZZ0_PINIB</name>
<keyword evidence="10" id="KW-0234">DNA repair</keyword>
<feature type="site" description="Important for catalytic activity" evidence="9">
    <location>
        <position position="339"/>
    </location>
</feature>
<feature type="active site" description="Proton acceptor" evidence="7">
    <location>
        <position position="365"/>
    </location>
</feature>
<dbReference type="GO" id="GO:0008311">
    <property type="term" value="F:double-stranded DNA 3'-5' DNA exonuclease activity"/>
    <property type="evidence" value="ECO:0007669"/>
    <property type="project" value="UniProtKB-EC"/>
</dbReference>
<dbReference type="Proteomes" id="UP001186944">
    <property type="component" value="Unassembled WGS sequence"/>
</dbReference>
<evidence type="ECO:0000256" key="3">
    <source>
        <dbReference type="ARBA" id="ARBA00007092"/>
    </source>
</evidence>
<dbReference type="Gene3D" id="3.60.10.10">
    <property type="entry name" value="Endonuclease/exonuclease/phosphatase"/>
    <property type="match status" value="1"/>
</dbReference>
<keyword evidence="6 8" id="KW-0460">Magnesium</keyword>
<evidence type="ECO:0000256" key="9">
    <source>
        <dbReference type="PIRSR" id="PIRSR604808-3"/>
    </source>
</evidence>
<feature type="binding site" evidence="8">
    <location>
        <position position="266"/>
    </location>
    <ligand>
        <name>Mg(2+)</name>
        <dbReference type="ChEBI" id="CHEBI:18420"/>
        <label>1</label>
    </ligand>
</feature>
<feature type="binding site" evidence="8">
    <location>
        <position position="126"/>
    </location>
    <ligand>
        <name>Mg(2+)</name>
        <dbReference type="ChEBI" id="CHEBI:18420"/>
        <label>1</label>
    </ligand>
</feature>
<feature type="binding site" evidence="8">
    <location>
        <position position="268"/>
    </location>
    <ligand>
        <name>Mg(2+)</name>
        <dbReference type="ChEBI" id="CHEBI:18420"/>
        <label>1</label>
    </ligand>
</feature>
<evidence type="ECO:0000256" key="5">
    <source>
        <dbReference type="ARBA" id="ARBA00022801"/>
    </source>
</evidence>
<evidence type="ECO:0000259" key="12">
    <source>
        <dbReference type="Pfam" id="PF03372"/>
    </source>
</evidence>
<dbReference type="GO" id="GO:0046872">
    <property type="term" value="F:metal ion binding"/>
    <property type="evidence" value="ECO:0007669"/>
    <property type="project" value="UniProtKB-KW"/>
</dbReference>
<dbReference type="SUPFAM" id="SSF56219">
    <property type="entry name" value="DNase I-like"/>
    <property type="match status" value="1"/>
</dbReference>
<keyword evidence="4 8" id="KW-0479">Metal-binding</keyword>
<evidence type="ECO:0000256" key="4">
    <source>
        <dbReference type="ARBA" id="ARBA00022723"/>
    </source>
</evidence>
<protein>
    <recommendedName>
        <fullName evidence="10">DNA-(apurinic or apyrimidinic site) endonuclease</fullName>
        <ecNumber evidence="10">3.1.-.-</ecNumber>
    </recommendedName>
</protein>
<dbReference type="PROSITE" id="PS00728">
    <property type="entry name" value="AP_NUCLEASE_F1_3"/>
    <property type="match status" value="1"/>
</dbReference>
<evidence type="ECO:0000256" key="8">
    <source>
        <dbReference type="PIRSR" id="PIRSR604808-2"/>
    </source>
</evidence>
<dbReference type="PANTHER" id="PTHR22748:SF6">
    <property type="entry name" value="DNA-(APURINIC OR APYRIMIDINIC SITE) ENDONUCLEASE"/>
    <property type="match status" value="1"/>
</dbReference>
<dbReference type="NCBIfam" id="TIGR00633">
    <property type="entry name" value="xth"/>
    <property type="match status" value="1"/>
</dbReference>
<accession>A0AA89BZZ0</accession>
<evidence type="ECO:0000256" key="7">
    <source>
        <dbReference type="PIRSR" id="PIRSR604808-1"/>
    </source>
</evidence>
<comment type="catalytic activity">
    <reaction evidence="1">
        <text>Exonucleolytic cleavage in the 3'- to 5'-direction to yield nucleoside 5'-phosphates.</text>
        <dbReference type="EC" id="3.1.11.2"/>
    </reaction>
</comment>
<dbReference type="PROSITE" id="PS00726">
    <property type="entry name" value="AP_NUCLEASE_F1_1"/>
    <property type="match status" value="1"/>
</dbReference>
<dbReference type="GO" id="GO:0006284">
    <property type="term" value="P:base-excision repair"/>
    <property type="evidence" value="ECO:0007669"/>
    <property type="project" value="TreeGrafter"/>
</dbReference>
<sequence length="375" mass="42590">MVATGELCCHSDKSGFLFQAAKGKGKSDEETVSKKAKVEDEPAEEVNRGYFTVNIIKPHREVEWQILKPKKPKKGKGKGKAAAKPKKEASVESLPDDADTSFPTEVNPDCKTPDGRKPTIKIASWNVNGIRAWSEKDKMKYLNEVKPDILCIQETKCKENEIPDSVKHKDYKNYWSSAEQAGYAGTGLYTKQKPINVTYGLGIKKHDDEGRVITAEYDKFFLVTAYVPNAGKGLVRLNYRHKEWDVAFTDHLKKLDAKKPVIMCGDLNVAHKEIDLKNPKSNKNKTAGFTDQERQGFTDLLDAGFVDSFRFLYPNARECWSFWSYMMNARAKNIGWRLDYFVISERLKADLCDSIIQQSYMGSDHCPIMLLMSFK</sequence>
<dbReference type="PANTHER" id="PTHR22748">
    <property type="entry name" value="AP ENDONUCLEASE"/>
    <property type="match status" value="1"/>
</dbReference>
<feature type="active site" description="Proton donor/acceptor" evidence="7">
    <location>
        <position position="266"/>
    </location>
</feature>
<dbReference type="InterPro" id="IPR020847">
    <property type="entry name" value="AP_endonuclease_F1_BS"/>
</dbReference>
<dbReference type="Pfam" id="PF03372">
    <property type="entry name" value="Exo_endo_phos"/>
    <property type="match status" value="1"/>
</dbReference>
<dbReference type="AlphaFoldDB" id="A0AA89BZZ0"/>
<gene>
    <name evidence="13" type="ORF">FSP39_005509</name>
</gene>
<organism evidence="13 14">
    <name type="scientific">Pinctada imbricata</name>
    <name type="common">Atlantic pearl-oyster</name>
    <name type="synonym">Pinctada martensii</name>
    <dbReference type="NCBI Taxonomy" id="66713"/>
    <lineage>
        <taxon>Eukaryota</taxon>
        <taxon>Metazoa</taxon>
        <taxon>Spiralia</taxon>
        <taxon>Lophotrochozoa</taxon>
        <taxon>Mollusca</taxon>
        <taxon>Bivalvia</taxon>
        <taxon>Autobranchia</taxon>
        <taxon>Pteriomorphia</taxon>
        <taxon>Pterioida</taxon>
        <taxon>Pterioidea</taxon>
        <taxon>Pteriidae</taxon>
        <taxon>Pinctada</taxon>
    </lineage>
</organism>
<dbReference type="InterPro" id="IPR036691">
    <property type="entry name" value="Endo/exonu/phosph_ase_sf"/>
</dbReference>
<keyword evidence="14" id="KW-1185">Reference proteome</keyword>
<dbReference type="EMBL" id="VSWD01000007">
    <property type="protein sequence ID" value="KAK3097002.1"/>
    <property type="molecule type" value="Genomic_DNA"/>
</dbReference>
<dbReference type="GO" id="GO:0003906">
    <property type="term" value="F:DNA-(apurinic or apyrimidinic site) endonuclease activity"/>
    <property type="evidence" value="ECO:0007669"/>
    <property type="project" value="TreeGrafter"/>
</dbReference>
<feature type="binding site" evidence="8">
    <location>
        <position position="154"/>
    </location>
    <ligand>
        <name>Mg(2+)</name>
        <dbReference type="ChEBI" id="CHEBI:18420"/>
        <label>1</label>
    </ligand>
</feature>
<dbReference type="EC" id="3.1.-.-" evidence="10"/>
<comment type="caution">
    <text evidence="13">The sequence shown here is derived from an EMBL/GenBank/DDBJ whole genome shotgun (WGS) entry which is preliminary data.</text>
</comment>
<feature type="site" description="Interaction with DNA substrate" evidence="9">
    <location>
        <position position="365"/>
    </location>
</feature>
<dbReference type="GO" id="GO:0008081">
    <property type="term" value="F:phosphoric diester hydrolase activity"/>
    <property type="evidence" value="ECO:0007669"/>
    <property type="project" value="TreeGrafter"/>
</dbReference>
<dbReference type="CDD" id="cd09087">
    <property type="entry name" value="Ape1-like_AP-endo"/>
    <property type="match status" value="1"/>
</dbReference>
<keyword evidence="10" id="KW-0227">DNA damage</keyword>
<dbReference type="GO" id="GO:0005634">
    <property type="term" value="C:nucleus"/>
    <property type="evidence" value="ECO:0007669"/>
    <property type="project" value="TreeGrafter"/>
</dbReference>
<dbReference type="InterPro" id="IPR020848">
    <property type="entry name" value="AP_endonuclease_F1_CS"/>
</dbReference>
<feature type="domain" description="Endonuclease/exonuclease/phosphatase" evidence="12">
    <location>
        <begin position="123"/>
        <end position="365"/>
    </location>
</feature>
<feature type="region of interest" description="Disordered" evidence="11">
    <location>
        <begin position="21"/>
        <end position="44"/>
    </location>
</feature>
<evidence type="ECO:0000256" key="2">
    <source>
        <dbReference type="ARBA" id="ARBA00001936"/>
    </source>
</evidence>
<dbReference type="PROSITE" id="PS51435">
    <property type="entry name" value="AP_NUCLEASE_F1_4"/>
    <property type="match status" value="1"/>
</dbReference>
<feature type="compositionally biased region" description="Basic and acidic residues" evidence="11">
    <location>
        <begin position="25"/>
        <end position="40"/>
    </location>
</feature>
<reference evidence="13" key="1">
    <citation type="submission" date="2019-08" db="EMBL/GenBank/DDBJ databases">
        <title>The improved chromosome-level genome for the pearl oyster Pinctada fucata martensii using PacBio sequencing and Hi-C.</title>
        <authorList>
            <person name="Zheng Z."/>
        </authorList>
    </citation>
    <scope>NUCLEOTIDE SEQUENCE</scope>
    <source>
        <strain evidence="13">ZZ-2019</strain>
        <tissue evidence="13">Adductor muscle</tissue>
    </source>
</reference>
<comment type="cofactor">
    <cofactor evidence="8 10">
        <name>Mg(2+)</name>
        <dbReference type="ChEBI" id="CHEBI:18420"/>
    </cofactor>
    <cofactor evidence="8 10">
        <name>Mn(2+)</name>
        <dbReference type="ChEBI" id="CHEBI:29035"/>
    </cofactor>
    <text evidence="8 10">Probably binds two magnesium or manganese ions per subunit.</text>
</comment>
<dbReference type="NCBIfam" id="TIGR00195">
    <property type="entry name" value="exoDNase_III"/>
    <property type="match status" value="1"/>
</dbReference>
<dbReference type="InterPro" id="IPR004808">
    <property type="entry name" value="AP_endonuc_1"/>
</dbReference>
<feature type="site" description="Transition state stabilizer" evidence="9">
    <location>
        <position position="268"/>
    </location>
</feature>
<evidence type="ECO:0000256" key="6">
    <source>
        <dbReference type="ARBA" id="ARBA00022842"/>
    </source>
</evidence>
<feature type="compositionally biased region" description="Basic residues" evidence="11">
    <location>
        <begin position="68"/>
        <end position="84"/>
    </location>
</feature>
<feature type="binding site" evidence="8">
    <location>
        <position position="364"/>
    </location>
    <ligand>
        <name>Mg(2+)</name>
        <dbReference type="ChEBI" id="CHEBI:18420"/>
        <label>1</label>
    </ligand>
</feature>
<feature type="region of interest" description="Disordered" evidence="11">
    <location>
        <begin position="67"/>
        <end position="117"/>
    </location>
</feature>
<feature type="active site" evidence="7">
    <location>
        <position position="226"/>
    </location>
</feature>
<evidence type="ECO:0000313" key="14">
    <source>
        <dbReference type="Proteomes" id="UP001186944"/>
    </source>
</evidence>
<evidence type="ECO:0000256" key="1">
    <source>
        <dbReference type="ARBA" id="ARBA00000493"/>
    </source>
</evidence>
<feature type="binding site" evidence="8">
    <location>
        <position position="365"/>
    </location>
    <ligand>
        <name>Mg(2+)</name>
        <dbReference type="ChEBI" id="CHEBI:18420"/>
        <label>1</label>
    </ligand>
</feature>
<evidence type="ECO:0000256" key="11">
    <source>
        <dbReference type="SAM" id="MobiDB-lite"/>
    </source>
</evidence>
<comment type="cofactor">
    <cofactor evidence="2">
        <name>Mn(2+)</name>
        <dbReference type="ChEBI" id="CHEBI:29035"/>
    </cofactor>
</comment>
<dbReference type="GO" id="GO:0003677">
    <property type="term" value="F:DNA binding"/>
    <property type="evidence" value="ECO:0007669"/>
    <property type="project" value="InterPro"/>
</dbReference>